<organism evidence="1 2">
    <name type="scientific">Helicobacter cinaedi CCUG 18818 = ATCC BAA-847</name>
    <dbReference type="NCBI Taxonomy" id="537971"/>
    <lineage>
        <taxon>Bacteria</taxon>
        <taxon>Pseudomonadati</taxon>
        <taxon>Campylobacterota</taxon>
        <taxon>Epsilonproteobacteria</taxon>
        <taxon>Campylobacterales</taxon>
        <taxon>Helicobacteraceae</taxon>
        <taxon>Helicobacter</taxon>
    </lineage>
</organism>
<dbReference type="Proteomes" id="UP000005755">
    <property type="component" value="Unassembled WGS sequence"/>
</dbReference>
<keyword evidence="2" id="KW-1185">Reference proteome</keyword>
<accession>A0ABN0BB10</accession>
<evidence type="ECO:0000313" key="1">
    <source>
        <dbReference type="EMBL" id="EFR45919.1"/>
    </source>
</evidence>
<gene>
    <name evidence="1" type="ORF">HCCG_00465</name>
</gene>
<proteinExistence type="predicted"/>
<name>A0ABN0BB10_9HELI</name>
<sequence>MTINRLYIKIKKIYRIVAFLIFKTRGKNEKGIYYWTLSFYYEWLCDFKANTGK</sequence>
<evidence type="ECO:0000313" key="2">
    <source>
        <dbReference type="Proteomes" id="UP000005755"/>
    </source>
</evidence>
<reference evidence="2" key="1">
    <citation type="journal article" date="2014" name="Genome Announc.">
        <title>Draft genome sequences of six enterohepatic helicobacter species isolated from humans and one from rhesus macaques.</title>
        <authorList>
            <person name="Shen Z."/>
            <person name="Sheh A."/>
            <person name="Young S.K."/>
            <person name="Abouelliel A."/>
            <person name="Ward D.V."/>
            <person name="Earl A.M."/>
            <person name="Fox J.G."/>
        </authorList>
    </citation>
    <scope>NUCLEOTIDE SEQUENCE [LARGE SCALE GENOMIC DNA]</scope>
    <source>
        <strain evidence="2">CCUG 18818</strain>
    </source>
</reference>
<protein>
    <submittedName>
        <fullName evidence="1">Uncharacterized protein</fullName>
    </submittedName>
</protein>
<dbReference type="EMBL" id="DS990391">
    <property type="protein sequence ID" value="EFR45919.1"/>
    <property type="molecule type" value="Genomic_DNA"/>
</dbReference>